<keyword evidence="3" id="KW-0238">DNA-binding</keyword>
<name>A0AAQ3KZI3_9LILI</name>
<dbReference type="SMART" id="SM00774">
    <property type="entry name" value="WRKY"/>
    <property type="match status" value="1"/>
</dbReference>
<dbReference type="InterPro" id="IPR036576">
    <property type="entry name" value="WRKY_dom_sf"/>
</dbReference>
<dbReference type="InterPro" id="IPR044810">
    <property type="entry name" value="WRKY_plant"/>
</dbReference>
<feature type="domain" description="WRKY" evidence="6">
    <location>
        <begin position="210"/>
        <end position="272"/>
    </location>
</feature>
<comment type="subcellular location">
    <subcellularLocation>
        <location evidence="1">Nucleus</location>
    </subcellularLocation>
</comment>
<keyword evidence="8" id="KW-1185">Reference proteome</keyword>
<dbReference type="EMBL" id="CP136897">
    <property type="protein sequence ID" value="WOL16327.1"/>
    <property type="molecule type" value="Genomic_DNA"/>
</dbReference>
<sequence length="384" mass="42662">MYSPLPVERAALVGFWFSGRSVTLSRSETFIGLCAYVPTGHVFIPSYGQATNSKPVHTFKAMDDILRHVFDACNLSRELEATIHMSVDLAADAHYLLGSCKEIVGAFSKVTDELSSIQRLSYCNSQMHLVDTGAGAGDSFHACGPLQMVSETEPPVAEFSGGSTCTNAANTAPSVRKLEGPSVQKSLRKRKEGTIVKRVLSLPNMESPPDDGYAWKKYGQKEILNSKFPRSYYHCSHKYHYGCEAKKQVQRLDDDPWTLEVSYRGTHTCQSSLAPYLIHNQLVSNATINNKNDNNNSNGNPQGVPMMQETMQLITSKPASIQHHNWLEMDPQNRDCSIRQEQMQGDRDVDCPVAELADAMFSPWSSGISMDVIFSPKKENDQEL</sequence>
<proteinExistence type="predicted"/>
<keyword evidence="2" id="KW-0805">Transcription regulation</keyword>
<evidence type="ECO:0000313" key="7">
    <source>
        <dbReference type="EMBL" id="WOL16327.1"/>
    </source>
</evidence>
<protein>
    <recommendedName>
        <fullName evidence="6">WRKY domain-containing protein</fullName>
    </recommendedName>
</protein>
<evidence type="ECO:0000256" key="3">
    <source>
        <dbReference type="ARBA" id="ARBA00023125"/>
    </source>
</evidence>
<evidence type="ECO:0000256" key="1">
    <source>
        <dbReference type="ARBA" id="ARBA00004123"/>
    </source>
</evidence>
<dbReference type="AlphaFoldDB" id="A0AAQ3KZI3"/>
<dbReference type="PANTHER" id="PTHR31282">
    <property type="entry name" value="WRKY TRANSCRIPTION FACTOR 21-RELATED"/>
    <property type="match status" value="1"/>
</dbReference>
<accession>A0AAQ3KZI3</accession>
<organism evidence="7 8">
    <name type="scientific">Canna indica</name>
    <name type="common">Indian-shot</name>
    <dbReference type="NCBI Taxonomy" id="4628"/>
    <lineage>
        <taxon>Eukaryota</taxon>
        <taxon>Viridiplantae</taxon>
        <taxon>Streptophyta</taxon>
        <taxon>Embryophyta</taxon>
        <taxon>Tracheophyta</taxon>
        <taxon>Spermatophyta</taxon>
        <taxon>Magnoliopsida</taxon>
        <taxon>Liliopsida</taxon>
        <taxon>Zingiberales</taxon>
        <taxon>Cannaceae</taxon>
        <taxon>Canna</taxon>
    </lineage>
</organism>
<dbReference type="GO" id="GO:0003700">
    <property type="term" value="F:DNA-binding transcription factor activity"/>
    <property type="evidence" value="ECO:0007669"/>
    <property type="project" value="InterPro"/>
</dbReference>
<gene>
    <name evidence="7" type="ORF">Cni_G25114</name>
</gene>
<evidence type="ECO:0000256" key="2">
    <source>
        <dbReference type="ARBA" id="ARBA00023015"/>
    </source>
</evidence>
<reference evidence="7 8" key="1">
    <citation type="submission" date="2023-10" db="EMBL/GenBank/DDBJ databases">
        <title>Chromosome-scale genome assembly provides insights into flower coloration mechanisms of Canna indica.</title>
        <authorList>
            <person name="Li C."/>
        </authorList>
    </citation>
    <scope>NUCLEOTIDE SEQUENCE [LARGE SCALE GENOMIC DNA]</scope>
    <source>
        <tissue evidence="7">Flower</tissue>
    </source>
</reference>
<dbReference type="GO" id="GO:0043565">
    <property type="term" value="F:sequence-specific DNA binding"/>
    <property type="evidence" value="ECO:0007669"/>
    <property type="project" value="InterPro"/>
</dbReference>
<evidence type="ECO:0000313" key="8">
    <source>
        <dbReference type="Proteomes" id="UP001327560"/>
    </source>
</evidence>
<evidence type="ECO:0000259" key="6">
    <source>
        <dbReference type="PROSITE" id="PS50811"/>
    </source>
</evidence>
<dbReference type="SUPFAM" id="SSF118290">
    <property type="entry name" value="WRKY DNA-binding domain"/>
    <property type="match status" value="1"/>
</dbReference>
<dbReference type="Pfam" id="PF03106">
    <property type="entry name" value="WRKY"/>
    <property type="match status" value="1"/>
</dbReference>
<evidence type="ECO:0000256" key="4">
    <source>
        <dbReference type="ARBA" id="ARBA00023163"/>
    </source>
</evidence>
<dbReference type="Proteomes" id="UP001327560">
    <property type="component" value="Chromosome 8"/>
</dbReference>
<dbReference type="Gene3D" id="2.20.25.80">
    <property type="entry name" value="WRKY domain"/>
    <property type="match status" value="1"/>
</dbReference>
<keyword evidence="4" id="KW-0804">Transcription</keyword>
<dbReference type="InterPro" id="IPR003657">
    <property type="entry name" value="WRKY_dom"/>
</dbReference>
<dbReference type="GO" id="GO:0005634">
    <property type="term" value="C:nucleus"/>
    <property type="evidence" value="ECO:0007669"/>
    <property type="project" value="UniProtKB-SubCell"/>
</dbReference>
<keyword evidence="5" id="KW-0539">Nucleus</keyword>
<evidence type="ECO:0000256" key="5">
    <source>
        <dbReference type="ARBA" id="ARBA00023242"/>
    </source>
</evidence>
<dbReference type="PROSITE" id="PS50811">
    <property type="entry name" value="WRKY"/>
    <property type="match status" value="1"/>
</dbReference>